<dbReference type="InterPro" id="IPR047250">
    <property type="entry name" value="BRCT_p53bp1-like_rpt2"/>
</dbReference>
<evidence type="ECO:0000313" key="2">
    <source>
        <dbReference type="EMBL" id="GMT01874.1"/>
    </source>
</evidence>
<evidence type="ECO:0000313" key="3">
    <source>
        <dbReference type="Proteomes" id="UP001432027"/>
    </source>
</evidence>
<dbReference type="AlphaFoldDB" id="A0AAV5U637"/>
<feature type="non-terminal residue" evidence="2">
    <location>
        <position position="1"/>
    </location>
</feature>
<evidence type="ECO:0000256" key="1">
    <source>
        <dbReference type="SAM" id="SignalP"/>
    </source>
</evidence>
<dbReference type="GO" id="GO:0045944">
    <property type="term" value="P:positive regulation of transcription by RNA polymerase II"/>
    <property type="evidence" value="ECO:0007669"/>
    <property type="project" value="TreeGrafter"/>
</dbReference>
<dbReference type="GO" id="GO:0005634">
    <property type="term" value="C:nucleus"/>
    <property type="evidence" value="ECO:0007669"/>
    <property type="project" value="TreeGrafter"/>
</dbReference>
<organism evidence="2 3">
    <name type="scientific">Pristionchus entomophagus</name>
    <dbReference type="NCBI Taxonomy" id="358040"/>
    <lineage>
        <taxon>Eukaryota</taxon>
        <taxon>Metazoa</taxon>
        <taxon>Ecdysozoa</taxon>
        <taxon>Nematoda</taxon>
        <taxon>Chromadorea</taxon>
        <taxon>Rhabditida</taxon>
        <taxon>Rhabditina</taxon>
        <taxon>Diplogasteromorpha</taxon>
        <taxon>Diplogasteroidea</taxon>
        <taxon>Neodiplogasteridae</taxon>
        <taxon>Pristionchus</taxon>
    </lineage>
</organism>
<dbReference type="GO" id="GO:0042393">
    <property type="term" value="F:histone binding"/>
    <property type="evidence" value="ECO:0007669"/>
    <property type="project" value="TreeGrafter"/>
</dbReference>
<feature type="chain" id="PRO_5043854073" description="BRCT domain-containing protein" evidence="1">
    <location>
        <begin position="19"/>
        <end position="92"/>
    </location>
</feature>
<dbReference type="EMBL" id="BTSX01000005">
    <property type="protein sequence ID" value="GMT01874.1"/>
    <property type="molecule type" value="Genomic_DNA"/>
</dbReference>
<gene>
    <name evidence="2" type="ORF">PENTCL1PPCAC_24048</name>
</gene>
<dbReference type="CDD" id="cd17724">
    <property type="entry name" value="BRCT_p53bp1_rpt2"/>
    <property type="match status" value="1"/>
</dbReference>
<protein>
    <recommendedName>
        <fullName evidence="4">BRCT domain-containing protein</fullName>
    </recommendedName>
</protein>
<dbReference type="GO" id="GO:0000077">
    <property type="term" value="P:DNA damage checkpoint signaling"/>
    <property type="evidence" value="ECO:0007669"/>
    <property type="project" value="TreeGrafter"/>
</dbReference>
<dbReference type="PANTHER" id="PTHR15321:SF3">
    <property type="entry name" value="TP53-BINDING PROTEIN 1"/>
    <property type="match status" value="1"/>
</dbReference>
<dbReference type="InterPro" id="IPR047252">
    <property type="entry name" value="TP53BP1-like"/>
</dbReference>
<dbReference type="Pfam" id="PF18428">
    <property type="entry name" value="BRCT_3"/>
    <property type="match status" value="1"/>
</dbReference>
<feature type="signal peptide" evidence="1">
    <location>
        <begin position="1"/>
        <end position="18"/>
    </location>
</feature>
<dbReference type="SUPFAM" id="SSF52113">
    <property type="entry name" value="BRCT domain"/>
    <property type="match status" value="1"/>
</dbReference>
<keyword evidence="3" id="KW-1185">Reference proteome</keyword>
<evidence type="ECO:0008006" key="4">
    <source>
        <dbReference type="Google" id="ProtNLM"/>
    </source>
</evidence>
<proteinExistence type="predicted"/>
<dbReference type="InterPro" id="IPR036420">
    <property type="entry name" value="BRCT_dom_sf"/>
</dbReference>
<keyword evidence="1" id="KW-0732">Signal</keyword>
<dbReference type="PANTHER" id="PTHR15321">
    <property type="entry name" value="TUMOR SUPPRESSOR P53-BINDING PROTEIN 1"/>
    <property type="match status" value="1"/>
</dbReference>
<dbReference type="Gene3D" id="3.40.50.10190">
    <property type="entry name" value="BRCT domain"/>
    <property type="match status" value="1"/>
</dbReference>
<sequence>QIWSPIVSLLGAVVVSDACLVDSSPAAIDKLVCPDEFEILLTDSSCPPEVVQKLESTGKAVVSSEWLIQSIIMGACPDFTAHPRFRYDSGNE</sequence>
<feature type="non-terminal residue" evidence="2">
    <location>
        <position position="92"/>
    </location>
</feature>
<reference evidence="2" key="1">
    <citation type="submission" date="2023-10" db="EMBL/GenBank/DDBJ databases">
        <title>Genome assembly of Pristionchus species.</title>
        <authorList>
            <person name="Yoshida K."/>
            <person name="Sommer R.J."/>
        </authorList>
    </citation>
    <scope>NUCLEOTIDE SEQUENCE</scope>
    <source>
        <strain evidence="2">RS0144</strain>
    </source>
</reference>
<dbReference type="Proteomes" id="UP001432027">
    <property type="component" value="Unassembled WGS sequence"/>
</dbReference>
<comment type="caution">
    <text evidence="2">The sequence shown here is derived from an EMBL/GenBank/DDBJ whole genome shotgun (WGS) entry which is preliminary data.</text>
</comment>
<accession>A0AAV5U637</accession>
<name>A0AAV5U637_9BILA</name>